<dbReference type="RefSeq" id="WP_271315449.1">
    <property type="nucleotide sequence ID" value="NZ_JAAGKO020000021.1"/>
</dbReference>
<name>A0AA90H686_9ACTN</name>
<comment type="caution">
    <text evidence="4">The sequence shown here is derived from an EMBL/GenBank/DDBJ whole genome shotgun (WGS) entry which is preliminary data.</text>
</comment>
<sequence length="183" mass="18437">MFVTRALAATALAGMAFGLSAPIAFADDFTPSAYSYGDCGHRGGHEHGRGDDRGNDRGRGDDRGNGRGDDRGDRGDGGGRMGGGDDSANQYNDSEQAWAGDDGGRDGDRGGRGGDRGDRGGDRGNHGRSGYCAHHPSHGADTGLGGSITGMNTTQTALGGGLLATAVAGGGVYLKRRRPGAGI</sequence>
<dbReference type="EMBL" id="JAAGKO020000021">
    <property type="protein sequence ID" value="MDI5964212.1"/>
    <property type="molecule type" value="Genomic_DNA"/>
</dbReference>
<feature type="signal peptide" evidence="2">
    <location>
        <begin position="1"/>
        <end position="26"/>
    </location>
</feature>
<keyword evidence="5" id="KW-1185">Reference proteome</keyword>
<dbReference type="Proteomes" id="UP001156398">
    <property type="component" value="Unassembled WGS sequence"/>
</dbReference>
<feature type="compositionally biased region" description="Basic and acidic residues" evidence="1">
    <location>
        <begin position="102"/>
        <end position="125"/>
    </location>
</feature>
<feature type="chain" id="PRO_5041701518" description="LPXTG cell wall anchor domain-containing protein" evidence="2">
    <location>
        <begin position="27"/>
        <end position="183"/>
    </location>
</feature>
<evidence type="ECO:0000313" key="5">
    <source>
        <dbReference type="Proteomes" id="UP001156398"/>
    </source>
</evidence>
<evidence type="ECO:0008006" key="6">
    <source>
        <dbReference type="Google" id="ProtNLM"/>
    </source>
</evidence>
<evidence type="ECO:0000313" key="4">
    <source>
        <dbReference type="EMBL" id="MDI5971723.1"/>
    </source>
</evidence>
<proteinExistence type="predicted"/>
<feature type="compositionally biased region" description="Basic and acidic residues" evidence="1">
    <location>
        <begin position="45"/>
        <end position="77"/>
    </location>
</feature>
<reference evidence="4 5" key="1">
    <citation type="submission" date="2023-05" db="EMBL/GenBank/DDBJ databases">
        <title>Streptantibioticus silvisoli sp. nov., acidotolerant actinomycetes 1 from pine litter.</title>
        <authorList>
            <person name="Swiecimska M."/>
            <person name="Golinska P."/>
            <person name="Sangal V."/>
            <person name="Wachnowicz B."/>
            <person name="Goodfellow M."/>
        </authorList>
    </citation>
    <scope>NUCLEOTIDE SEQUENCE</scope>
    <source>
        <strain evidence="4">SL13</strain>
        <strain evidence="3 5">SL54</strain>
    </source>
</reference>
<evidence type="ECO:0000256" key="2">
    <source>
        <dbReference type="SAM" id="SignalP"/>
    </source>
</evidence>
<accession>A0AA90H686</accession>
<protein>
    <recommendedName>
        <fullName evidence="6">LPXTG cell wall anchor domain-containing protein</fullName>
    </recommendedName>
</protein>
<keyword evidence="2" id="KW-0732">Signal</keyword>
<organism evidence="4">
    <name type="scientific">Streptantibioticus silvisoli</name>
    <dbReference type="NCBI Taxonomy" id="2705255"/>
    <lineage>
        <taxon>Bacteria</taxon>
        <taxon>Bacillati</taxon>
        <taxon>Actinomycetota</taxon>
        <taxon>Actinomycetes</taxon>
        <taxon>Kitasatosporales</taxon>
        <taxon>Streptomycetaceae</taxon>
        <taxon>Streptantibioticus</taxon>
    </lineage>
</organism>
<evidence type="ECO:0000313" key="3">
    <source>
        <dbReference type="EMBL" id="MDI5964212.1"/>
    </source>
</evidence>
<dbReference type="EMBL" id="JABXJJ020000025">
    <property type="protein sequence ID" value="MDI5971723.1"/>
    <property type="molecule type" value="Genomic_DNA"/>
</dbReference>
<evidence type="ECO:0000256" key="1">
    <source>
        <dbReference type="SAM" id="MobiDB-lite"/>
    </source>
</evidence>
<feature type="region of interest" description="Disordered" evidence="1">
    <location>
        <begin position="45"/>
        <end position="138"/>
    </location>
</feature>
<gene>
    <name evidence="3" type="ORF">POF43_016040</name>
    <name evidence="4" type="ORF">POF50_020715</name>
</gene>
<dbReference type="AlphaFoldDB" id="A0AA90H686"/>